<accession>A0A086STB5</accession>
<feature type="region of interest" description="Disordered" evidence="1">
    <location>
        <begin position="1"/>
        <end position="21"/>
    </location>
</feature>
<protein>
    <submittedName>
        <fullName evidence="2">Uncharacterized protein</fullName>
    </submittedName>
</protein>
<dbReference type="HOGENOM" id="CLU_1365903_0_0_1"/>
<evidence type="ECO:0000256" key="1">
    <source>
        <dbReference type="SAM" id="MobiDB-lite"/>
    </source>
</evidence>
<evidence type="ECO:0000313" key="2">
    <source>
        <dbReference type="EMBL" id="KFH40347.1"/>
    </source>
</evidence>
<evidence type="ECO:0000313" key="3">
    <source>
        <dbReference type="Proteomes" id="UP000029964"/>
    </source>
</evidence>
<dbReference type="EMBL" id="JPKY01000227">
    <property type="protein sequence ID" value="KFH40347.1"/>
    <property type="molecule type" value="Genomic_DNA"/>
</dbReference>
<gene>
    <name evidence="2" type="ORF">ACRE_089950</name>
</gene>
<name>A0A086STB5_HAPC1</name>
<proteinExistence type="predicted"/>
<reference evidence="3" key="1">
    <citation type="journal article" date="2014" name="Genome Announc.">
        <title>Genome sequence and annotation of Acremonium chrysogenum, producer of the beta-lactam antibiotic cephalosporin C.</title>
        <authorList>
            <person name="Terfehr D."/>
            <person name="Dahlmann T.A."/>
            <person name="Specht T."/>
            <person name="Zadra I."/>
            <person name="Kuernsteiner H."/>
            <person name="Kueck U."/>
        </authorList>
    </citation>
    <scope>NUCLEOTIDE SEQUENCE [LARGE SCALE GENOMIC DNA]</scope>
    <source>
        <strain evidence="3">ATCC 11550 / CBS 779.69 / DSM 880 / IAM 14645 / JCM 23072 / IMI 49137</strain>
    </source>
</reference>
<keyword evidence="3" id="KW-1185">Reference proteome</keyword>
<sequence>MEMDPTLPLLRKTAPASTPAPPLNSLQRSAITLFSAVRIARGLIFMAWPALGLSSFDIPQGGATFLLGSLLGSRELLLGALLWTADLRCPRETRRALLANLVSDAADTLILIFSAVLSWHWRNPFIEIAMSALLASLEHLTLWSMSPDGDAEGDATAAYRAGLQAADDKNRRLDTWLSELRMAEAQTVRAASTLPPESTA</sequence>
<dbReference type="OrthoDB" id="4160064at2759"/>
<dbReference type="Proteomes" id="UP000029964">
    <property type="component" value="Unassembled WGS sequence"/>
</dbReference>
<comment type="caution">
    <text evidence="2">The sequence shown here is derived from an EMBL/GenBank/DDBJ whole genome shotgun (WGS) entry which is preliminary data.</text>
</comment>
<dbReference type="AlphaFoldDB" id="A0A086STB5"/>
<organism evidence="2 3">
    <name type="scientific">Hapsidospora chrysogenum (strain ATCC 11550 / CBS 779.69 / DSM 880 / IAM 14645 / JCM 23072 / IMI 49137)</name>
    <name type="common">Acremonium chrysogenum</name>
    <dbReference type="NCBI Taxonomy" id="857340"/>
    <lineage>
        <taxon>Eukaryota</taxon>
        <taxon>Fungi</taxon>
        <taxon>Dikarya</taxon>
        <taxon>Ascomycota</taxon>
        <taxon>Pezizomycotina</taxon>
        <taxon>Sordariomycetes</taxon>
        <taxon>Hypocreomycetidae</taxon>
        <taxon>Hypocreales</taxon>
        <taxon>Bionectriaceae</taxon>
        <taxon>Hapsidospora</taxon>
    </lineage>
</organism>